<dbReference type="RefSeq" id="WP_068762520.1">
    <property type="nucleotide sequence ID" value="NZ_LXIE01000033.1"/>
</dbReference>
<protein>
    <recommendedName>
        <fullName evidence="1">DinB-like domain-containing protein</fullName>
    </recommendedName>
</protein>
<gene>
    <name evidence="2" type="ORF">A7A78_14360</name>
</gene>
<dbReference type="OrthoDB" id="679284at2"/>
<dbReference type="STRING" id="1385699.A7A78_14360"/>
<dbReference type="Gene3D" id="1.20.120.450">
    <property type="entry name" value="dinb family like domain"/>
    <property type="match status" value="1"/>
</dbReference>
<dbReference type="SUPFAM" id="SSF109854">
    <property type="entry name" value="DinB/YfiT-like putative metalloenzymes"/>
    <property type="match status" value="1"/>
</dbReference>
<comment type="caution">
    <text evidence="2">The sequence shown here is derived from an EMBL/GenBank/DDBJ whole genome shotgun (WGS) entry which is preliminary data.</text>
</comment>
<proteinExistence type="predicted"/>
<evidence type="ECO:0000313" key="2">
    <source>
        <dbReference type="EMBL" id="OAD90749.1"/>
    </source>
</evidence>
<sequence>MNTELLNRFDAATEKLTQQLSSLNEEQLNKVPFEGSWTAGQLGNHLYKSYNIIDVLKGNVEETHRDPAVKLIEIEKTFKDFSIKMKSPEMVLPTNKHIEKERLLSSLKERIEIQREAIKTMDLSKTCLDAEIPGCGPFTRREWLGFNTIHTERHNYQLANIIESL</sequence>
<accession>A0A1A9LBL8</accession>
<feature type="domain" description="DinB-like" evidence="1">
    <location>
        <begin position="9"/>
        <end position="157"/>
    </location>
</feature>
<name>A0A1A9LBL8_9FLAO</name>
<dbReference type="InterPro" id="IPR034660">
    <property type="entry name" value="DinB/YfiT-like"/>
</dbReference>
<dbReference type="Pfam" id="PF12867">
    <property type="entry name" value="DinB_2"/>
    <property type="match status" value="1"/>
</dbReference>
<evidence type="ECO:0000259" key="1">
    <source>
        <dbReference type="Pfam" id="PF12867"/>
    </source>
</evidence>
<dbReference type="Proteomes" id="UP000077552">
    <property type="component" value="Unassembled WGS sequence"/>
</dbReference>
<dbReference type="AlphaFoldDB" id="A0A1A9LBL8"/>
<dbReference type="InterPro" id="IPR024775">
    <property type="entry name" value="DinB-like"/>
</dbReference>
<dbReference type="EMBL" id="LXIE01000033">
    <property type="protein sequence ID" value="OAD90749.1"/>
    <property type="molecule type" value="Genomic_DNA"/>
</dbReference>
<keyword evidence="3" id="KW-1185">Reference proteome</keyword>
<organism evidence="2 3">
    <name type="scientific">Aequorivita soesokkakensis</name>
    <dbReference type="NCBI Taxonomy" id="1385699"/>
    <lineage>
        <taxon>Bacteria</taxon>
        <taxon>Pseudomonadati</taxon>
        <taxon>Bacteroidota</taxon>
        <taxon>Flavobacteriia</taxon>
        <taxon>Flavobacteriales</taxon>
        <taxon>Flavobacteriaceae</taxon>
        <taxon>Aequorivita</taxon>
    </lineage>
</organism>
<evidence type="ECO:0000313" key="3">
    <source>
        <dbReference type="Proteomes" id="UP000077552"/>
    </source>
</evidence>
<reference evidence="2 3" key="1">
    <citation type="submission" date="2016-05" db="EMBL/GenBank/DDBJ databases">
        <title>Genome sequencing of Vitellibacter soesokkakensis RSSK-12.</title>
        <authorList>
            <person name="Thevarajoo S."/>
            <person name="Selvaratnam C."/>
            <person name="Goh K.M."/>
            <person name="Chan K.-G."/>
            <person name="Chong C.S."/>
        </authorList>
    </citation>
    <scope>NUCLEOTIDE SEQUENCE [LARGE SCALE GENOMIC DNA]</scope>
    <source>
        <strain evidence="2 3">RSSK-12</strain>
    </source>
</reference>